<keyword evidence="1" id="KW-0479">Metal-binding</keyword>
<protein>
    <submittedName>
        <fullName evidence="6">L-fucose/L-arabinose isomerase family protein</fullName>
    </submittedName>
</protein>
<dbReference type="GO" id="GO:0019569">
    <property type="term" value="P:L-arabinose catabolic process to D-xylulose 5-phosphate"/>
    <property type="evidence" value="ECO:0007669"/>
    <property type="project" value="TreeGrafter"/>
</dbReference>
<dbReference type="InterPro" id="IPR009015">
    <property type="entry name" value="Fucose_isomerase_N/cen_sf"/>
</dbReference>
<evidence type="ECO:0000313" key="7">
    <source>
        <dbReference type="Proteomes" id="UP000824025"/>
    </source>
</evidence>
<dbReference type="PANTHER" id="PTHR38464">
    <property type="entry name" value="L-ARABINOSE ISOMERASE"/>
    <property type="match status" value="1"/>
</dbReference>
<keyword evidence="4 6" id="KW-0413">Isomerase</keyword>
<keyword evidence="5" id="KW-0119">Carbohydrate metabolism</keyword>
<accession>A0A9D2D7F8</accession>
<dbReference type="InterPro" id="IPR004216">
    <property type="entry name" value="Fuc/Ara_isomerase_C"/>
</dbReference>
<sequence>MKTKIGLYSCGNKPYWRQFAGLEERMISYGAFIGKKMQSIADVEVCNFGLVDSFEKGKEAGEYFAREGVSIVFCHVATYSPSSNVLPVHKACRAKTVILNLQPCVKINYAETDTGEWLAHCNACAVPEVCNALERSGIGYTVINGLLGQDSTPACSKTDERTADRPEAAAAWKEIGEWLRAADAVSGLNGTRFGFLGNYYNGMLDMYSDLTLLSSAFGIDISILEMCDVKSCLDRVTEGEVKEKLEEILRFFQIGGDSRAAAEARRPTQEQLEWSARVACAEKRLVDEFSLDALTYYYHGAEGGEYERIQSGFIVGNSLLTAAHVPCAGEADIKTCIAMKLSDLLGVGGSFSEIVTTDYEQGTILLGHDGPFHISIAEGTPMLRGMGVYHGKQGMGVSVEAKVRKGEVTTLGIAQTAGGKVRMIISEGVATDGEIMQIGNTQTHVRFSLPPDRYMDEWFRAAPTHHVAMSVGRNGAVFRKIAELLGVEACTVG</sequence>
<dbReference type="GO" id="GO:0046872">
    <property type="term" value="F:metal ion binding"/>
    <property type="evidence" value="ECO:0007669"/>
    <property type="project" value="UniProtKB-KW"/>
</dbReference>
<dbReference type="SUPFAM" id="SSF50443">
    <property type="entry name" value="FucI/AraA C-terminal domain-like"/>
    <property type="match status" value="1"/>
</dbReference>
<dbReference type="GO" id="GO:0005829">
    <property type="term" value="C:cytosol"/>
    <property type="evidence" value="ECO:0007669"/>
    <property type="project" value="TreeGrafter"/>
</dbReference>
<evidence type="ECO:0000256" key="5">
    <source>
        <dbReference type="ARBA" id="ARBA00023277"/>
    </source>
</evidence>
<organism evidence="6 7">
    <name type="scientific">Candidatus Borkfalkia avicola</name>
    <dbReference type="NCBI Taxonomy" id="2838503"/>
    <lineage>
        <taxon>Bacteria</taxon>
        <taxon>Bacillati</taxon>
        <taxon>Bacillota</taxon>
        <taxon>Clostridia</taxon>
        <taxon>Christensenellales</taxon>
        <taxon>Christensenellaceae</taxon>
        <taxon>Candidatus Borkfalkia</taxon>
    </lineage>
</organism>
<evidence type="ECO:0000256" key="2">
    <source>
        <dbReference type="ARBA" id="ARBA00022935"/>
    </source>
</evidence>
<gene>
    <name evidence="6" type="ORF">H9726_05365</name>
</gene>
<dbReference type="InterPro" id="IPR003762">
    <property type="entry name" value="Lara_isomerase"/>
</dbReference>
<dbReference type="EMBL" id="DXCF01000028">
    <property type="protein sequence ID" value="HIZ09899.1"/>
    <property type="molecule type" value="Genomic_DNA"/>
</dbReference>
<dbReference type="Proteomes" id="UP000824025">
    <property type="component" value="Unassembled WGS sequence"/>
</dbReference>
<evidence type="ECO:0000313" key="6">
    <source>
        <dbReference type="EMBL" id="HIZ09899.1"/>
    </source>
</evidence>
<dbReference type="CDD" id="cd00578">
    <property type="entry name" value="L-fuc_L-ara-isomerases"/>
    <property type="match status" value="1"/>
</dbReference>
<dbReference type="PANTHER" id="PTHR38464:SF1">
    <property type="entry name" value="L-ARABINOSE ISOMERASE"/>
    <property type="match status" value="1"/>
</dbReference>
<evidence type="ECO:0000256" key="3">
    <source>
        <dbReference type="ARBA" id="ARBA00023211"/>
    </source>
</evidence>
<proteinExistence type="predicted"/>
<dbReference type="GO" id="GO:0008733">
    <property type="term" value="F:L-arabinose isomerase activity"/>
    <property type="evidence" value="ECO:0007669"/>
    <property type="project" value="InterPro"/>
</dbReference>
<name>A0A9D2D7F8_9FIRM</name>
<dbReference type="SUPFAM" id="SSF53743">
    <property type="entry name" value="FucI/AraA N-terminal and middle domains"/>
    <property type="match status" value="1"/>
</dbReference>
<evidence type="ECO:0000256" key="4">
    <source>
        <dbReference type="ARBA" id="ARBA00023235"/>
    </source>
</evidence>
<evidence type="ECO:0000256" key="1">
    <source>
        <dbReference type="ARBA" id="ARBA00022723"/>
    </source>
</evidence>
<keyword evidence="2" id="KW-0054">Arabinose catabolism</keyword>
<dbReference type="AlphaFoldDB" id="A0A9D2D7F8"/>
<reference evidence="6" key="2">
    <citation type="submission" date="2021-04" db="EMBL/GenBank/DDBJ databases">
        <authorList>
            <person name="Gilroy R."/>
        </authorList>
    </citation>
    <scope>NUCLEOTIDE SEQUENCE</scope>
    <source>
        <strain evidence="6">CHK192-19661</strain>
    </source>
</reference>
<keyword evidence="3" id="KW-0464">Manganese</keyword>
<comment type="caution">
    <text evidence="6">The sequence shown here is derived from an EMBL/GenBank/DDBJ whole genome shotgun (WGS) entry which is preliminary data.</text>
</comment>
<reference evidence="6" key="1">
    <citation type="journal article" date="2021" name="PeerJ">
        <title>Extensive microbial diversity within the chicken gut microbiome revealed by metagenomics and culture.</title>
        <authorList>
            <person name="Gilroy R."/>
            <person name="Ravi A."/>
            <person name="Getino M."/>
            <person name="Pursley I."/>
            <person name="Horton D.L."/>
            <person name="Alikhan N.F."/>
            <person name="Baker D."/>
            <person name="Gharbi K."/>
            <person name="Hall N."/>
            <person name="Watson M."/>
            <person name="Adriaenssens E.M."/>
            <person name="Foster-Nyarko E."/>
            <person name="Jarju S."/>
            <person name="Secka A."/>
            <person name="Antonio M."/>
            <person name="Oren A."/>
            <person name="Chaudhuri R.R."/>
            <person name="La Ragione R."/>
            <person name="Hildebrand F."/>
            <person name="Pallen M.J."/>
        </authorList>
    </citation>
    <scope>NUCLEOTIDE SEQUENCE</scope>
    <source>
        <strain evidence="6">CHK192-19661</strain>
    </source>
</reference>